<dbReference type="InterPro" id="IPR036942">
    <property type="entry name" value="Beta-barrel_TonB_sf"/>
</dbReference>
<evidence type="ECO:0000256" key="5">
    <source>
        <dbReference type="ARBA" id="ARBA00023077"/>
    </source>
</evidence>
<dbReference type="InterPro" id="IPR023997">
    <property type="entry name" value="TonB-dep_OMP_SusC/RagA_CS"/>
</dbReference>
<comment type="subcellular location">
    <subcellularLocation>
        <location evidence="1 8">Cell outer membrane</location>
        <topology evidence="1 8">Multi-pass membrane protein</topology>
    </subcellularLocation>
</comment>
<dbReference type="InterPro" id="IPR000531">
    <property type="entry name" value="Beta-barrel_TonB"/>
</dbReference>
<dbReference type="AlphaFoldDB" id="A0A1H3WLT3"/>
<evidence type="ECO:0000259" key="10">
    <source>
        <dbReference type="Pfam" id="PF00593"/>
    </source>
</evidence>
<keyword evidence="3 8" id="KW-1134">Transmembrane beta strand</keyword>
<dbReference type="InterPro" id="IPR039426">
    <property type="entry name" value="TonB-dep_rcpt-like"/>
</dbReference>
<dbReference type="Gene3D" id="2.60.40.1120">
    <property type="entry name" value="Carboxypeptidase-like, regulatory domain"/>
    <property type="match status" value="1"/>
</dbReference>
<sequence length="996" mass="106722">MVFLMILCTSLTYSQEVSGKVSDSSGPLPGASILVKGTTNATQSDLDGKFTIGNVGPNAILVFSYIGLKTQEVNVAGKTSVNVILKEDSAELKEVVVIGYGTVRKKDATGAVDQIGAKDFDNIASPSPAQLLRGKVAGVQVTQSSGEPGSGIAVRVRGNSSIRSGNGPLYVIDGVPLDGGNVSAGGGLTANNGAQDLGSSSARNPLNFINQNDIESISVLKDASSTAIYGSRGANGVIVITTKKGKSSVPQLTYSTSVTFSKKAGNFGVMSANDFVAAGGDDKGSRSYNWEDAVLRNGFSMNHDLSFSKTTDNSNTRLSFGASNTDGIVKNSGLDKYSASFYNSNDFFDGAVKVESRIIYTALKDETTLLSNNAGYIGNLIGTALYWNPTLPIYNADGTYNVISTSYLNPVQLLNSYKDFTNTSKLLGSINTTWKINSHLKYQFLFGIESSISARKTQLLPSIQILNTAQAVVPGTGTDPVTNPAITKYGQAAIANQNKFNKTFEHTLNYNNDISDNFNLDALAGYSYYDYTADGNQSSGIGYDSAQTNLIDNIEGGLQNEYRVSSYRNRVELQSYFGRINATLYKKLILTGTIRADGSTKLGVNNKYDYFPSVGIAYKVVDNHEGLVNDFKIRGNYGITGNQEFAPNSAIARASYGNNGSLNLDSNSNADLKWETTKSYGIGADFEFLNNRLTGSVDYFQRDTKDLIFPVPAAATQPGPPSPRFKNLAGNLINKGIEVALSYKIINSEDLNWDISGNASFLKNEMTNFAGFISTGGLNGQGLSGAYAQVITNDKPIYSYYMYEWRGYDASGNSIYADAAGNDTGLGTAAKKLLDKQPLPKINVGFSTGLNYKGFDASASFYGAFGHYIYNNTSNAYFFKGAFLGGRNVTQEVATSPQAAGDPNSPSTKYLEKGDFLRLGNLSFGYTLTGNYLERIKVKSARVFVNAANLFVITSYSGTDPEVDTDKSLNGVPSAGIEYLSYPRDKSVSVGLNVTF</sequence>
<dbReference type="Pfam" id="PF07715">
    <property type="entry name" value="Plug"/>
    <property type="match status" value="1"/>
</dbReference>
<dbReference type="SUPFAM" id="SSF49464">
    <property type="entry name" value="Carboxypeptidase regulatory domain-like"/>
    <property type="match status" value="1"/>
</dbReference>
<feature type="domain" description="TonB-dependent receptor-like beta-barrel" evidence="10">
    <location>
        <begin position="428"/>
        <end position="950"/>
    </location>
</feature>
<accession>A0A1H3WLT3</accession>
<dbReference type="InterPro" id="IPR008969">
    <property type="entry name" value="CarboxyPept-like_regulatory"/>
</dbReference>
<dbReference type="Gene3D" id="2.170.130.10">
    <property type="entry name" value="TonB-dependent receptor, plug domain"/>
    <property type="match status" value="1"/>
</dbReference>
<keyword evidence="2 8" id="KW-0813">Transport</keyword>
<dbReference type="EMBL" id="FNRD01000001">
    <property type="protein sequence ID" value="SDZ87920.1"/>
    <property type="molecule type" value="Genomic_DNA"/>
</dbReference>
<keyword evidence="4 8" id="KW-0812">Transmembrane</keyword>
<reference evidence="13" key="1">
    <citation type="submission" date="2016-10" db="EMBL/GenBank/DDBJ databases">
        <authorList>
            <person name="Varghese N."/>
            <person name="Submissions S."/>
        </authorList>
    </citation>
    <scope>NUCLEOTIDE SEQUENCE [LARGE SCALE GENOMIC DNA]</scope>
    <source>
        <strain evidence="13">DSM 22376</strain>
    </source>
</reference>
<dbReference type="InterPro" id="IPR012910">
    <property type="entry name" value="Plug_dom"/>
</dbReference>
<evidence type="ECO:0000256" key="9">
    <source>
        <dbReference type="RuleBase" id="RU003357"/>
    </source>
</evidence>
<evidence type="ECO:0000256" key="2">
    <source>
        <dbReference type="ARBA" id="ARBA00022448"/>
    </source>
</evidence>
<comment type="similarity">
    <text evidence="8 9">Belongs to the TonB-dependent receptor family.</text>
</comment>
<evidence type="ECO:0000256" key="6">
    <source>
        <dbReference type="ARBA" id="ARBA00023136"/>
    </source>
</evidence>
<evidence type="ECO:0000256" key="1">
    <source>
        <dbReference type="ARBA" id="ARBA00004571"/>
    </source>
</evidence>
<dbReference type="PROSITE" id="PS52016">
    <property type="entry name" value="TONB_DEPENDENT_REC_3"/>
    <property type="match status" value="1"/>
</dbReference>
<keyword evidence="7 8" id="KW-0998">Cell outer membrane</keyword>
<keyword evidence="6 8" id="KW-0472">Membrane</keyword>
<dbReference type="InterPro" id="IPR037066">
    <property type="entry name" value="Plug_dom_sf"/>
</dbReference>
<proteinExistence type="inferred from homology"/>
<keyword evidence="13" id="KW-1185">Reference proteome</keyword>
<evidence type="ECO:0000313" key="13">
    <source>
        <dbReference type="Proteomes" id="UP000198951"/>
    </source>
</evidence>
<dbReference type="Pfam" id="PF00593">
    <property type="entry name" value="TonB_dep_Rec_b-barrel"/>
    <property type="match status" value="1"/>
</dbReference>
<dbReference type="STRING" id="150146.SAMN05443667_101132"/>
<dbReference type="SUPFAM" id="SSF56935">
    <property type="entry name" value="Porins"/>
    <property type="match status" value="1"/>
</dbReference>
<dbReference type="InterPro" id="IPR023996">
    <property type="entry name" value="TonB-dep_OMP_SusC/RagA"/>
</dbReference>
<evidence type="ECO:0000259" key="11">
    <source>
        <dbReference type="Pfam" id="PF07715"/>
    </source>
</evidence>
<evidence type="ECO:0000256" key="8">
    <source>
        <dbReference type="PROSITE-ProRule" id="PRU01360"/>
    </source>
</evidence>
<dbReference type="OrthoDB" id="9768177at2"/>
<dbReference type="NCBIfam" id="TIGR04057">
    <property type="entry name" value="SusC_RagA_signa"/>
    <property type="match status" value="1"/>
</dbReference>
<dbReference type="Pfam" id="PF13715">
    <property type="entry name" value="CarbopepD_reg_2"/>
    <property type="match status" value="1"/>
</dbReference>
<evidence type="ECO:0000256" key="3">
    <source>
        <dbReference type="ARBA" id="ARBA00022452"/>
    </source>
</evidence>
<evidence type="ECO:0000256" key="7">
    <source>
        <dbReference type="ARBA" id="ARBA00023237"/>
    </source>
</evidence>
<evidence type="ECO:0000256" key="4">
    <source>
        <dbReference type="ARBA" id="ARBA00022692"/>
    </source>
</evidence>
<protein>
    <submittedName>
        <fullName evidence="12">Iron complex outermembrane recepter protein</fullName>
    </submittedName>
</protein>
<evidence type="ECO:0000313" key="12">
    <source>
        <dbReference type="EMBL" id="SDZ87920.1"/>
    </source>
</evidence>
<dbReference type="Gene3D" id="2.40.170.20">
    <property type="entry name" value="TonB-dependent receptor, beta-barrel domain"/>
    <property type="match status" value="1"/>
</dbReference>
<gene>
    <name evidence="12" type="ORF">SAMN05443667_101132</name>
</gene>
<organism evidence="12 13">
    <name type="scientific">Flavobacterium gillisiae</name>
    <dbReference type="NCBI Taxonomy" id="150146"/>
    <lineage>
        <taxon>Bacteria</taxon>
        <taxon>Pseudomonadati</taxon>
        <taxon>Bacteroidota</taxon>
        <taxon>Flavobacteriia</taxon>
        <taxon>Flavobacteriales</taxon>
        <taxon>Flavobacteriaceae</taxon>
        <taxon>Flavobacterium</taxon>
    </lineage>
</organism>
<dbReference type="Proteomes" id="UP000198951">
    <property type="component" value="Unassembled WGS sequence"/>
</dbReference>
<feature type="domain" description="TonB-dependent receptor plug" evidence="11">
    <location>
        <begin position="105"/>
        <end position="237"/>
    </location>
</feature>
<name>A0A1H3WLT3_9FLAO</name>
<keyword evidence="5 9" id="KW-0798">TonB box</keyword>
<dbReference type="NCBIfam" id="TIGR04056">
    <property type="entry name" value="OMP_RagA_SusC"/>
    <property type="match status" value="1"/>
</dbReference>
<dbReference type="GO" id="GO:0009279">
    <property type="term" value="C:cell outer membrane"/>
    <property type="evidence" value="ECO:0007669"/>
    <property type="project" value="UniProtKB-SubCell"/>
</dbReference>